<evidence type="ECO:0000256" key="9">
    <source>
        <dbReference type="SAM" id="Phobius"/>
    </source>
</evidence>
<comment type="catalytic activity">
    <reaction evidence="1">
        <text>ATP + protein L-histidine = ADP + protein N-phospho-L-histidine.</text>
        <dbReference type="EC" id="2.7.13.3"/>
    </reaction>
</comment>
<dbReference type="EC" id="2.7.13.3" evidence="2"/>
<evidence type="ECO:0000313" key="13">
    <source>
        <dbReference type="Proteomes" id="UP001319200"/>
    </source>
</evidence>
<feature type="chain" id="PRO_5042995975" description="histidine kinase" evidence="10">
    <location>
        <begin position="23"/>
        <end position="659"/>
    </location>
</feature>
<keyword evidence="9" id="KW-0812">Transmembrane</keyword>
<dbReference type="Pfam" id="PF07730">
    <property type="entry name" value="HisKA_3"/>
    <property type="match status" value="1"/>
</dbReference>
<dbReference type="SMART" id="SM00028">
    <property type="entry name" value="TPR"/>
    <property type="match status" value="5"/>
</dbReference>
<dbReference type="CDD" id="cd16917">
    <property type="entry name" value="HATPase_UhpB-NarQ-NarX-like"/>
    <property type="match status" value="1"/>
</dbReference>
<evidence type="ECO:0000256" key="3">
    <source>
        <dbReference type="ARBA" id="ARBA00022553"/>
    </source>
</evidence>
<evidence type="ECO:0000256" key="5">
    <source>
        <dbReference type="ARBA" id="ARBA00022741"/>
    </source>
</evidence>
<gene>
    <name evidence="12" type="ORF">KK083_09855</name>
</gene>
<dbReference type="Gene3D" id="1.25.40.10">
    <property type="entry name" value="Tetratricopeptide repeat domain"/>
    <property type="match status" value="2"/>
</dbReference>
<keyword evidence="8" id="KW-0902">Two-component regulatory system</keyword>
<dbReference type="InterPro" id="IPR050482">
    <property type="entry name" value="Sensor_HK_TwoCompSys"/>
</dbReference>
<dbReference type="Gene3D" id="3.30.565.10">
    <property type="entry name" value="Histidine kinase-like ATPase, C-terminal domain"/>
    <property type="match status" value="1"/>
</dbReference>
<dbReference type="SMART" id="SM00387">
    <property type="entry name" value="HATPase_c"/>
    <property type="match status" value="1"/>
</dbReference>
<name>A0AAP2GIM8_9BACT</name>
<evidence type="ECO:0000256" key="4">
    <source>
        <dbReference type="ARBA" id="ARBA00022679"/>
    </source>
</evidence>
<dbReference type="Pfam" id="PF02518">
    <property type="entry name" value="HATPase_c"/>
    <property type="match status" value="1"/>
</dbReference>
<keyword evidence="6" id="KW-0418">Kinase</keyword>
<dbReference type="InterPro" id="IPR019734">
    <property type="entry name" value="TPR_rpt"/>
</dbReference>
<dbReference type="PANTHER" id="PTHR24421:SF10">
    <property type="entry name" value="NITRATE_NITRITE SENSOR PROTEIN NARQ"/>
    <property type="match status" value="1"/>
</dbReference>
<dbReference type="SUPFAM" id="SSF55874">
    <property type="entry name" value="ATPase domain of HSP90 chaperone/DNA topoisomerase II/histidine kinase"/>
    <property type="match status" value="1"/>
</dbReference>
<accession>A0AAP2GIM8</accession>
<dbReference type="Gene3D" id="1.20.5.1930">
    <property type="match status" value="1"/>
</dbReference>
<reference evidence="12 13" key="1">
    <citation type="submission" date="2021-05" db="EMBL/GenBank/DDBJ databases">
        <title>A Polyphasic approach of four new species of the genus Ohtaekwangia: Ohtaekwangia histidinii sp. nov., Ohtaekwangia cretensis sp. nov., Ohtaekwangia indiensis sp. nov., Ohtaekwangia reichenbachii sp. nov. from diverse environment.</title>
        <authorList>
            <person name="Octaviana S."/>
        </authorList>
    </citation>
    <scope>NUCLEOTIDE SEQUENCE [LARGE SCALE GENOMIC DNA]</scope>
    <source>
        <strain evidence="12 13">PWU4</strain>
    </source>
</reference>
<dbReference type="RefSeq" id="WP_254162977.1">
    <property type="nucleotide sequence ID" value="NZ_JAHESF010000008.1"/>
</dbReference>
<keyword evidence="3" id="KW-0597">Phosphoprotein</keyword>
<dbReference type="Proteomes" id="UP001319200">
    <property type="component" value="Unassembled WGS sequence"/>
</dbReference>
<comment type="caution">
    <text evidence="12">The sequence shown here is derived from an EMBL/GenBank/DDBJ whole genome shotgun (WGS) entry which is preliminary data.</text>
</comment>
<evidence type="ECO:0000256" key="1">
    <source>
        <dbReference type="ARBA" id="ARBA00000085"/>
    </source>
</evidence>
<dbReference type="InterPro" id="IPR005467">
    <property type="entry name" value="His_kinase_dom"/>
</dbReference>
<dbReference type="PROSITE" id="PS50109">
    <property type="entry name" value="HIS_KIN"/>
    <property type="match status" value="1"/>
</dbReference>
<dbReference type="GO" id="GO:0000155">
    <property type="term" value="F:phosphorelay sensor kinase activity"/>
    <property type="evidence" value="ECO:0007669"/>
    <property type="project" value="InterPro"/>
</dbReference>
<dbReference type="GO" id="GO:0046983">
    <property type="term" value="F:protein dimerization activity"/>
    <property type="evidence" value="ECO:0007669"/>
    <property type="project" value="InterPro"/>
</dbReference>
<evidence type="ECO:0000256" key="10">
    <source>
        <dbReference type="SAM" id="SignalP"/>
    </source>
</evidence>
<protein>
    <recommendedName>
        <fullName evidence="2">histidine kinase</fullName>
        <ecNumber evidence="2">2.7.13.3</ecNumber>
    </recommendedName>
</protein>
<dbReference type="InterPro" id="IPR011990">
    <property type="entry name" value="TPR-like_helical_dom_sf"/>
</dbReference>
<dbReference type="GO" id="GO:0005524">
    <property type="term" value="F:ATP binding"/>
    <property type="evidence" value="ECO:0007669"/>
    <property type="project" value="UniProtKB-KW"/>
</dbReference>
<dbReference type="PANTHER" id="PTHR24421">
    <property type="entry name" value="NITRATE/NITRITE SENSOR PROTEIN NARX-RELATED"/>
    <property type="match status" value="1"/>
</dbReference>
<evidence type="ECO:0000256" key="7">
    <source>
        <dbReference type="ARBA" id="ARBA00022840"/>
    </source>
</evidence>
<evidence type="ECO:0000256" key="6">
    <source>
        <dbReference type="ARBA" id="ARBA00022777"/>
    </source>
</evidence>
<feature type="domain" description="Histidine kinase" evidence="11">
    <location>
        <begin position="473"/>
        <end position="659"/>
    </location>
</feature>
<keyword evidence="9" id="KW-0472">Membrane</keyword>
<dbReference type="InterPro" id="IPR003594">
    <property type="entry name" value="HATPase_dom"/>
</dbReference>
<keyword evidence="9" id="KW-1133">Transmembrane helix</keyword>
<keyword evidence="13" id="KW-1185">Reference proteome</keyword>
<proteinExistence type="predicted"/>
<organism evidence="12 13">
    <name type="scientific">Chryseosolibacter histidini</name>
    <dbReference type="NCBI Taxonomy" id="2782349"/>
    <lineage>
        <taxon>Bacteria</taxon>
        <taxon>Pseudomonadati</taxon>
        <taxon>Bacteroidota</taxon>
        <taxon>Cytophagia</taxon>
        <taxon>Cytophagales</taxon>
        <taxon>Chryseotaleaceae</taxon>
        <taxon>Chryseosolibacter</taxon>
    </lineage>
</organism>
<dbReference type="SUPFAM" id="SSF48452">
    <property type="entry name" value="TPR-like"/>
    <property type="match status" value="3"/>
</dbReference>
<dbReference type="GO" id="GO:0016020">
    <property type="term" value="C:membrane"/>
    <property type="evidence" value="ECO:0007669"/>
    <property type="project" value="InterPro"/>
</dbReference>
<keyword evidence="4" id="KW-0808">Transferase</keyword>
<keyword evidence="10" id="KW-0732">Signal</keyword>
<keyword evidence="5" id="KW-0547">Nucleotide-binding</keyword>
<evidence type="ECO:0000256" key="8">
    <source>
        <dbReference type="ARBA" id="ARBA00023012"/>
    </source>
</evidence>
<dbReference type="InterPro" id="IPR036890">
    <property type="entry name" value="HATPase_C_sf"/>
</dbReference>
<dbReference type="EMBL" id="JAHESF010000008">
    <property type="protein sequence ID" value="MBT1697179.1"/>
    <property type="molecule type" value="Genomic_DNA"/>
</dbReference>
<feature type="transmembrane region" description="Helical" evidence="9">
    <location>
        <begin position="420"/>
        <end position="440"/>
    </location>
</feature>
<sequence length="659" mass="73613">MTSSVPCILLALLISVTFCAQANSDAFQQESSFTSSAANDSAQYYLDRGQTKLARYWVERALAISQESGSAPGVSYLLLGDVEDDDGYTTKALEAYRKSRPLITGALRARAFNGIANCLASLAAYDSVLWYLGESMKLDPSPRNEVMTAMATARCWYNQNLHEKSLPYWQQAYDKAAALKDSRLMALSLSGMARIYFNQDTDMNVVIGHLRKVVALCDSSRHANLIAQNYTRMANAYMVMDKGKEAAHYLGRAKNITDLSGNLPVRSYVLASLAILRHGDGDLAGSIEFAEEAIAIKRKLGQLRQLQNDLLNIAESYGEIKRYDKARAALKEGMSISKTLGDVMFMYYFYRDASKIDSLTGNYRDAYSNLKRSIFYQDSAQSLKRFTAVEELREQYEAEQHKKTIAEKEVVIEHQKYQQAVIAGVSVVTVLVLMVVLIVLRNRHRVRLQREKQRQDHLRLQTIVHTQEEVQQSIARDIHDGLVQVLGAAKMSLEAVDTNTDKNLMVNRIREASKIMDEACTEARNISHQILPYSLMKDGLVPALEELLKKSLAQYEFSAPPELKRLQGDLEINLYRIAQELVNNVVKHAEALHVTVGLARNNGSLVLSFRDDGRGFDRASQQQGAGITNIMTRAELIGGKALIESNPGQGTFVQLTVPL</sequence>
<dbReference type="AlphaFoldDB" id="A0AAP2GIM8"/>
<keyword evidence="7" id="KW-0067">ATP-binding</keyword>
<evidence type="ECO:0000313" key="12">
    <source>
        <dbReference type="EMBL" id="MBT1697179.1"/>
    </source>
</evidence>
<dbReference type="InterPro" id="IPR011712">
    <property type="entry name" value="Sig_transdc_His_kin_sub3_dim/P"/>
</dbReference>
<evidence type="ECO:0000256" key="2">
    <source>
        <dbReference type="ARBA" id="ARBA00012438"/>
    </source>
</evidence>
<feature type="signal peptide" evidence="10">
    <location>
        <begin position="1"/>
        <end position="22"/>
    </location>
</feature>
<evidence type="ECO:0000259" key="11">
    <source>
        <dbReference type="PROSITE" id="PS50109"/>
    </source>
</evidence>